<evidence type="ECO:0000313" key="3">
    <source>
        <dbReference type="Proteomes" id="UP000024635"/>
    </source>
</evidence>
<keyword evidence="3" id="KW-1185">Reference proteome</keyword>
<proteinExistence type="predicted"/>
<dbReference type="EMBL" id="JARK01001401">
    <property type="protein sequence ID" value="EYC08619.1"/>
    <property type="molecule type" value="Genomic_DNA"/>
</dbReference>
<feature type="region of interest" description="Disordered" evidence="1">
    <location>
        <begin position="1"/>
        <end position="48"/>
    </location>
</feature>
<name>A0A016U002_9BILA</name>
<reference evidence="3" key="1">
    <citation type="journal article" date="2015" name="Nat. Genet.">
        <title>The genome and transcriptome of the zoonotic hookworm Ancylostoma ceylanicum identify infection-specific gene families.</title>
        <authorList>
            <person name="Schwarz E.M."/>
            <person name="Hu Y."/>
            <person name="Antoshechkin I."/>
            <person name="Miller M.M."/>
            <person name="Sternberg P.W."/>
            <person name="Aroian R.V."/>
        </authorList>
    </citation>
    <scope>NUCLEOTIDE SEQUENCE</scope>
    <source>
        <strain evidence="3">HY135</strain>
    </source>
</reference>
<comment type="caution">
    <text evidence="2">The sequence shown here is derived from an EMBL/GenBank/DDBJ whole genome shotgun (WGS) entry which is preliminary data.</text>
</comment>
<feature type="compositionally biased region" description="Polar residues" evidence="1">
    <location>
        <begin position="1"/>
        <end position="19"/>
    </location>
</feature>
<evidence type="ECO:0000256" key="1">
    <source>
        <dbReference type="SAM" id="MobiDB-lite"/>
    </source>
</evidence>
<dbReference type="AlphaFoldDB" id="A0A016U002"/>
<protein>
    <submittedName>
        <fullName evidence="2">Uncharacterized protein</fullName>
    </submittedName>
</protein>
<accession>A0A016U002</accession>
<dbReference type="Proteomes" id="UP000024635">
    <property type="component" value="Unassembled WGS sequence"/>
</dbReference>
<organism evidence="2 3">
    <name type="scientific">Ancylostoma ceylanicum</name>
    <dbReference type="NCBI Taxonomy" id="53326"/>
    <lineage>
        <taxon>Eukaryota</taxon>
        <taxon>Metazoa</taxon>
        <taxon>Ecdysozoa</taxon>
        <taxon>Nematoda</taxon>
        <taxon>Chromadorea</taxon>
        <taxon>Rhabditida</taxon>
        <taxon>Rhabditina</taxon>
        <taxon>Rhabditomorpha</taxon>
        <taxon>Strongyloidea</taxon>
        <taxon>Ancylostomatidae</taxon>
        <taxon>Ancylostomatinae</taxon>
        <taxon>Ancylostoma</taxon>
    </lineage>
</organism>
<sequence length="118" mass="12444">MQKRSNSLRLLKQPQTTSGGSSGAENAAETASRSAKTPHQRNERSSNCRSLFKLQSTMGVDSGGSSAVSKSTLCDRAAHDGIVAAMANRGFSDSSLSYLVVATVCSTNLATWQASKMR</sequence>
<evidence type="ECO:0000313" key="2">
    <source>
        <dbReference type="EMBL" id="EYC08619.1"/>
    </source>
</evidence>
<gene>
    <name evidence="2" type="primary">Acey_s0065.g3651</name>
    <name evidence="2" type="ORF">Y032_0065g3651</name>
</gene>